<dbReference type="EMBL" id="CAJVPW010025147">
    <property type="protein sequence ID" value="CAG8707619.1"/>
    <property type="molecule type" value="Genomic_DNA"/>
</dbReference>
<organism evidence="1 2">
    <name type="scientific">Cetraspora pellucida</name>
    <dbReference type="NCBI Taxonomy" id="1433469"/>
    <lineage>
        <taxon>Eukaryota</taxon>
        <taxon>Fungi</taxon>
        <taxon>Fungi incertae sedis</taxon>
        <taxon>Mucoromycota</taxon>
        <taxon>Glomeromycotina</taxon>
        <taxon>Glomeromycetes</taxon>
        <taxon>Diversisporales</taxon>
        <taxon>Gigasporaceae</taxon>
        <taxon>Cetraspora</taxon>
    </lineage>
</organism>
<protein>
    <submittedName>
        <fullName evidence="1">10537_t:CDS:1</fullName>
    </submittedName>
</protein>
<name>A0ACA9PHX8_9GLOM</name>
<dbReference type="Proteomes" id="UP000789366">
    <property type="component" value="Unassembled WGS sequence"/>
</dbReference>
<reference evidence="1" key="1">
    <citation type="submission" date="2021-06" db="EMBL/GenBank/DDBJ databases">
        <authorList>
            <person name="Kallberg Y."/>
            <person name="Tangrot J."/>
            <person name="Rosling A."/>
        </authorList>
    </citation>
    <scope>NUCLEOTIDE SEQUENCE</scope>
    <source>
        <strain evidence="1">28 12/20/2015</strain>
    </source>
</reference>
<evidence type="ECO:0000313" key="2">
    <source>
        <dbReference type="Proteomes" id="UP000789366"/>
    </source>
</evidence>
<evidence type="ECO:0000313" key="1">
    <source>
        <dbReference type="EMBL" id="CAG8707619.1"/>
    </source>
</evidence>
<keyword evidence="2" id="KW-1185">Reference proteome</keyword>
<proteinExistence type="predicted"/>
<comment type="caution">
    <text evidence="1">The sequence shown here is derived from an EMBL/GenBank/DDBJ whole genome shotgun (WGS) entry which is preliminary data.</text>
</comment>
<accession>A0ACA9PHX8</accession>
<sequence length="66" mass="7826">QNEDYLIEIENKQLDKIRINRQLGDGKDGEDNKNDKDNKDDEDDESNENDKDDKDVRDDDETRIDN</sequence>
<gene>
    <name evidence="1" type="ORF">SPELUC_LOCUS11621</name>
</gene>
<feature type="non-terminal residue" evidence="1">
    <location>
        <position position="1"/>
    </location>
</feature>